<evidence type="ECO:0000313" key="8">
    <source>
        <dbReference type="EMBL" id="THC90403.1"/>
    </source>
</evidence>
<dbReference type="GO" id="GO:0016705">
    <property type="term" value="F:oxidoreductase activity, acting on paired donors, with incorporation or reduction of molecular oxygen"/>
    <property type="evidence" value="ECO:0007669"/>
    <property type="project" value="InterPro"/>
</dbReference>
<gene>
    <name evidence="7" type="ORF">ATNIH1004_006387</name>
    <name evidence="8" type="ORF">EYZ11_010144</name>
</gene>
<dbReference type="EMBL" id="SOSA01000525">
    <property type="protein sequence ID" value="THC90403.1"/>
    <property type="molecule type" value="Genomic_DNA"/>
</dbReference>
<dbReference type="SUPFAM" id="SSF48264">
    <property type="entry name" value="Cytochrome P450"/>
    <property type="match status" value="1"/>
</dbReference>
<accession>A0A4S3J643</accession>
<dbReference type="STRING" id="1220188.A0A4S3J643"/>
<protein>
    <recommendedName>
        <fullName evidence="11">Cytochrome P450</fullName>
    </recommendedName>
</protein>
<dbReference type="RefSeq" id="XP_033427054.1">
    <property type="nucleotide sequence ID" value="XM_033571022.1"/>
</dbReference>
<dbReference type="Proteomes" id="UP000324241">
    <property type="component" value="Unassembled WGS sequence"/>
</dbReference>
<dbReference type="GO" id="GO:0020037">
    <property type="term" value="F:heme binding"/>
    <property type="evidence" value="ECO:0007669"/>
    <property type="project" value="InterPro"/>
</dbReference>
<reference evidence="8 9" key="1">
    <citation type="submission" date="2019-03" db="EMBL/GenBank/DDBJ databases">
        <title>The genome sequence of a newly discovered highly antifungal drug resistant Aspergillus species, Aspergillus tanneri NIH 1004.</title>
        <authorList>
            <person name="Mounaud S."/>
            <person name="Singh I."/>
            <person name="Joardar V."/>
            <person name="Pakala S."/>
            <person name="Pakala S."/>
            <person name="Venepally P."/>
            <person name="Hoover J."/>
            <person name="Nierman W."/>
            <person name="Chung J."/>
            <person name="Losada L."/>
        </authorList>
    </citation>
    <scope>NUCLEOTIDE SEQUENCE [LARGE SCALE GENOMIC DNA]</scope>
    <source>
        <strain evidence="8 9">NIH1004</strain>
    </source>
</reference>
<evidence type="ECO:0000256" key="5">
    <source>
        <dbReference type="ARBA" id="ARBA00023004"/>
    </source>
</evidence>
<reference evidence="7 10" key="2">
    <citation type="submission" date="2019-08" db="EMBL/GenBank/DDBJ databases">
        <title>The genome sequence of a newly discovered highly antifungal drug resistant Aspergillus species, Aspergillus tanneri NIH 1004.</title>
        <authorList>
            <person name="Mounaud S."/>
            <person name="Singh I."/>
            <person name="Joardar V."/>
            <person name="Pakala S."/>
            <person name="Pakala S."/>
            <person name="Venepally P."/>
            <person name="Chung J.K."/>
            <person name="Losada L."/>
            <person name="Nierman W.C."/>
        </authorList>
    </citation>
    <scope>NUCLEOTIDE SEQUENCE [LARGE SCALE GENOMIC DNA]</scope>
    <source>
        <strain evidence="7 10">NIH1004</strain>
    </source>
</reference>
<dbReference type="GO" id="GO:0005506">
    <property type="term" value="F:iron ion binding"/>
    <property type="evidence" value="ECO:0007669"/>
    <property type="project" value="InterPro"/>
</dbReference>
<evidence type="ECO:0000256" key="4">
    <source>
        <dbReference type="ARBA" id="ARBA00023002"/>
    </source>
</evidence>
<dbReference type="Gene3D" id="1.10.630.10">
    <property type="entry name" value="Cytochrome P450"/>
    <property type="match status" value="1"/>
</dbReference>
<keyword evidence="5" id="KW-0408">Iron</keyword>
<evidence type="ECO:0000256" key="6">
    <source>
        <dbReference type="ARBA" id="ARBA00023033"/>
    </source>
</evidence>
<dbReference type="Pfam" id="PF00067">
    <property type="entry name" value="p450"/>
    <property type="match status" value="1"/>
</dbReference>
<evidence type="ECO:0000313" key="9">
    <source>
        <dbReference type="Proteomes" id="UP000308092"/>
    </source>
</evidence>
<name>A0A4S3J643_9EURO</name>
<dbReference type="PANTHER" id="PTHR46206">
    <property type="entry name" value="CYTOCHROME P450"/>
    <property type="match status" value="1"/>
</dbReference>
<dbReference type="InterPro" id="IPR036396">
    <property type="entry name" value="Cyt_P450_sf"/>
</dbReference>
<dbReference type="GO" id="GO:0019748">
    <property type="term" value="P:secondary metabolic process"/>
    <property type="evidence" value="ECO:0007669"/>
    <property type="project" value="UniProtKB-ARBA"/>
</dbReference>
<organism evidence="8 9">
    <name type="scientific">Aspergillus tanneri</name>
    <dbReference type="NCBI Taxonomy" id="1220188"/>
    <lineage>
        <taxon>Eukaryota</taxon>
        <taxon>Fungi</taxon>
        <taxon>Dikarya</taxon>
        <taxon>Ascomycota</taxon>
        <taxon>Pezizomycotina</taxon>
        <taxon>Eurotiomycetes</taxon>
        <taxon>Eurotiomycetidae</taxon>
        <taxon>Eurotiales</taxon>
        <taxon>Aspergillaceae</taxon>
        <taxon>Aspergillus</taxon>
        <taxon>Aspergillus subgen. Circumdati</taxon>
    </lineage>
</organism>
<keyword evidence="9" id="KW-1185">Reference proteome</keyword>
<dbReference type="GeneID" id="54329089"/>
<keyword evidence="3" id="KW-0479">Metal-binding</keyword>
<evidence type="ECO:0000313" key="7">
    <source>
        <dbReference type="EMBL" id="KAA8647693.1"/>
    </source>
</evidence>
<dbReference type="EMBL" id="QUQM01000004">
    <property type="protein sequence ID" value="KAA8647693.1"/>
    <property type="molecule type" value="Genomic_DNA"/>
</dbReference>
<evidence type="ECO:0000313" key="10">
    <source>
        <dbReference type="Proteomes" id="UP000324241"/>
    </source>
</evidence>
<comment type="similarity">
    <text evidence="2">Belongs to the cytochrome P450 family.</text>
</comment>
<keyword evidence="6" id="KW-0503">Monooxygenase</keyword>
<evidence type="ECO:0008006" key="11">
    <source>
        <dbReference type="Google" id="ProtNLM"/>
    </source>
</evidence>
<dbReference type="CDD" id="cd11041">
    <property type="entry name" value="CYP503A1-like"/>
    <property type="match status" value="1"/>
</dbReference>
<dbReference type="Proteomes" id="UP000308092">
    <property type="component" value="Unassembled WGS sequence"/>
</dbReference>
<keyword evidence="4" id="KW-0560">Oxidoreductase</keyword>
<proteinExistence type="inferred from homology"/>
<dbReference type="PANTHER" id="PTHR46206:SF6">
    <property type="entry name" value="CYTOCHROME P450 MONOOXYGENASE AN1598-RELATED"/>
    <property type="match status" value="1"/>
</dbReference>
<dbReference type="OrthoDB" id="1844152at2759"/>
<evidence type="ECO:0000256" key="3">
    <source>
        <dbReference type="ARBA" id="ARBA00022723"/>
    </source>
</evidence>
<dbReference type="GO" id="GO:0004497">
    <property type="term" value="F:monooxygenase activity"/>
    <property type="evidence" value="ECO:0007669"/>
    <property type="project" value="UniProtKB-KW"/>
</dbReference>
<dbReference type="VEuPathDB" id="FungiDB:EYZ11_010144"/>
<sequence>MQQPASFRPLPFNQSLLGQGSLGQSANSSMDVISSCACVLLLVAAIVFYSKTARRRLTHTIPLITSLPSEKSNEDPEHRPVSLLDLLRHGYEKFKHEVFLLRPPHGDQLVIPAKYLDELKSLPESKISLVESLSGQFLGDLTYIGKHDSTMLASIREDLARNMDTTITHLEEETRYAFETLFEDSKRWQSAKVQPTMLRVVALLSGRVFVGSDLSREKEFLDCIVQFTIDSFVTAEKLHRYPASLRPLIRRLIPEHNAVQKELADMARLLRPLVEARIHGRTGNARDNYMIDWNMNSPASLRTDVAYQAMQQLQVSFAAIHTTTKLLTNIIFELASRPEYIQPLRTEIETCWSSANGSAGWSKSTLSRLRKLDSFMTETQRHNPPGIMTFNRRMTSDMTLSNGTYLPRGTYLAAASSQIAMDGEFWDNPERFDGFRFDRMRQEAGAESKYQDHGCYCSATEPMRRFFVSNEVKIIVSYLIMNFDMALPNGQGRPRPITYDVAFKPDPNQEVLFRKRAR</sequence>
<evidence type="ECO:0000256" key="2">
    <source>
        <dbReference type="ARBA" id="ARBA00010617"/>
    </source>
</evidence>
<evidence type="ECO:0000256" key="1">
    <source>
        <dbReference type="ARBA" id="ARBA00001971"/>
    </source>
</evidence>
<dbReference type="AlphaFoldDB" id="A0A4S3J643"/>
<dbReference type="InterPro" id="IPR001128">
    <property type="entry name" value="Cyt_P450"/>
</dbReference>
<comment type="caution">
    <text evidence="8">The sequence shown here is derived from an EMBL/GenBank/DDBJ whole genome shotgun (WGS) entry which is preliminary data.</text>
</comment>
<comment type="cofactor">
    <cofactor evidence="1">
        <name>heme</name>
        <dbReference type="ChEBI" id="CHEBI:30413"/>
    </cofactor>
</comment>